<evidence type="ECO:0000313" key="2">
    <source>
        <dbReference type="Proteomes" id="UP001596091"/>
    </source>
</evidence>
<dbReference type="EMBL" id="JBHSPH010000009">
    <property type="protein sequence ID" value="MFC5864255.1"/>
    <property type="molecule type" value="Genomic_DNA"/>
</dbReference>
<organism evidence="1 2">
    <name type="scientific">Acidicapsa dinghuensis</name>
    <dbReference type="NCBI Taxonomy" id="2218256"/>
    <lineage>
        <taxon>Bacteria</taxon>
        <taxon>Pseudomonadati</taxon>
        <taxon>Acidobacteriota</taxon>
        <taxon>Terriglobia</taxon>
        <taxon>Terriglobales</taxon>
        <taxon>Acidobacteriaceae</taxon>
        <taxon>Acidicapsa</taxon>
    </lineage>
</organism>
<dbReference type="Proteomes" id="UP001596091">
    <property type="component" value="Unassembled WGS sequence"/>
</dbReference>
<dbReference type="Pfam" id="PF03683">
    <property type="entry name" value="UPF0175"/>
    <property type="match status" value="1"/>
</dbReference>
<dbReference type="RefSeq" id="WP_263341990.1">
    <property type="nucleotide sequence ID" value="NZ_JAGSYH010000009.1"/>
</dbReference>
<dbReference type="InterPro" id="IPR005368">
    <property type="entry name" value="UPF0175"/>
</dbReference>
<comment type="caution">
    <text evidence="1">The sequence shown here is derived from an EMBL/GenBank/DDBJ whole genome shotgun (WGS) entry which is preliminary data.</text>
</comment>
<keyword evidence="2" id="KW-1185">Reference proteome</keyword>
<gene>
    <name evidence="1" type="ORF">ACFPT7_18260</name>
</gene>
<proteinExistence type="predicted"/>
<name>A0ABW1EJS1_9BACT</name>
<sequence length="95" mass="10705">MNLQIEIPDDLAHQLTCADADLPRVTMEALALEGYRSGRLSDGQVRRMLGFASRLQVHAFLKEHGIHLHYFMSDLDEDRSTSRGLEDISGYPPHA</sequence>
<accession>A0ABW1EJS1</accession>
<evidence type="ECO:0000313" key="1">
    <source>
        <dbReference type="EMBL" id="MFC5864255.1"/>
    </source>
</evidence>
<protein>
    <submittedName>
        <fullName evidence="1">UPF0175 family protein</fullName>
    </submittedName>
</protein>
<reference evidence="2" key="1">
    <citation type="journal article" date="2019" name="Int. J. Syst. Evol. Microbiol.">
        <title>The Global Catalogue of Microorganisms (GCM) 10K type strain sequencing project: providing services to taxonomists for standard genome sequencing and annotation.</title>
        <authorList>
            <consortium name="The Broad Institute Genomics Platform"/>
            <consortium name="The Broad Institute Genome Sequencing Center for Infectious Disease"/>
            <person name="Wu L."/>
            <person name="Ma J."/>
        </authorList>
    </citation>
    <scope>NUCLEOTIDE SEQUENCE [LARGE SCALE GENOMIC DNA]</scope>
    <source>
        <strain evidence="2">JCM 4087</strain>
    </source>
</reference>